<dbReference type="EMBL" id="DF973347">
    <property type="protein sequence ID" value="GAU27144.1"/>
    <property type="molecule type" value="Genomic_DNA"/>
</dbReference>
<dbReference type="PANTHER" id="PTHR11439">
    <property type="entry name" value="GAG-POL-RELATED RETROTRANSPOSON"/>
    <property type="match status" value="1"/>
</dbReference>
<gene>
    <name evidence="3" type="ORF">TSUD_104530</name>
</gene>
<dbReference type="InterPro" id="IPR012337">
    <property type="entry name" value="RNaseH-like_sf"/>
</dbReference>
<dbReference type="PANTHER" id="PTHR11439:SF517">
    <property type="entry name" value="CYSTEINE-RICH RLK (RECEPTOR-LIKE PROTEIN KINASE) 8"/>
    <property type="match status" value="1"/>
</dbReference>
<sequence length="1206" mass="137388">MAESTAFLQPAIPKFDGFYEPWVMCMENLLRSKELWTLIEQGVTVAAENATAEQRRVANESKLRDLNVKNYLFQSFDRTILETILNRETSRDIWEAMRRKYQGSTKVKRAQLQSLRREFEVLAMGETIPKFDGFYEPWAMCMDNLLRSKELWTLIEQGVTVAAENATAEQRRVANESKLRDLNVKNYLFQSFDRTILETILNRETSRDIWEAMRRKYQGSTKVKRAQLQSLRREFEVLAMGESECVNDYFARTLSIANRMTAQGERMEELVVIEKILRSMPSRFNYVVCSIEEANDISTLTIDGLQSSLLVHEGRMKNQKDQSDEQALKVAAGGRGTGRESVKLGNDSKMAVMGKGNVKLIIEGRIHVITDVYYIPVSRVGESHLWHHRYAHLNMKGLKTLRKHNMVRGLPVLKDMEGQCEDCLTGKQYRDSFPKQANWRASEKLELIHSDICGPITPGSNAGNRTDRGGEFMSTQFIEFCSSQGIKRQLTASYTPQQNGVSERKNITLLNMVRSMMSARGVPKRFWPEAVNWAAYVLNRSPTSALKVLTPEEAWTGFKLVAHHFRVFGCLAHVHIPDVNRKKLDGKSTTCVLLGVSEESKAYKLYNPTEKKIIVSRDVVFEELKGWNWDKKKNEVSTDQAIDFEGSNDRESEEVNGGNDTPVQEEENPDETEVVEESDYDSDNDGQQSRVRRPPGYLRDYVTNLDDNEIDDVIQNVALFSSNGEPANYEEASKQEVWRKAMESEMDSIRSNDTWELTDTPQGTKPIGVKWVYKTKLNEEGHIEKHKAKLVAKGYAQKHGIDYGEVFAPVSRWDTIRTIVSIAASKACNIFQLDVKSAFLHGELAEEVYVEQPLGFHNGKKDHVYKLKKALYGLKQAPRAWYSKIEAYFTVEKFMKCPHEHTLFVKHGSNGRMLIVSLYVDDLIYTGVEVSQTQQGIFIHQNKYASDILSSPIVPGCKLVKDEKGKAEDATHYKQMIGSLMYLLATRPDLTYSVCLAARYMERPTEMHYATAKRVLRYVKGTLNYGIWYKAIKGDGLNLIRWTDSDYAGDHDDRKSTSGYAFTLGTGVISWSSKKQPIVTLSTTEAEFVSASVRSILNHLNLKQDNGTIIYCDNSSSIKLAKNPIMHGRSKHINVRYHFLRDLNNEGVIELKHCRTNEQLADIMTKALKLESFCKLREGLGGIRCVCLEVCLVMEDMKIAGLQFVC</sequence>
<dbReference type="InterPro" id="IPR043502">
    <property type="entry name" value="DNA/RNA_pol_sf"/>
</dbReference>
<accession>A0A2Z6M3Q9</accession>
<dbReference type="AlphaFoldDB" id="A0A2Z6M3Q9"/>
<dbReference type="InterPro" id="IPR001584">
    <property type="entry name" value="Integrase_cat-core"/>
</dbReference>
<dbReference type="Proteomes" id="UP000242715">
    <property type="component" value="Unassembled WGS sequence"/>
</dbReference>
<dbReference type="InterPro" id="IPR036397">
    <property type="entry name" value="RNaseH_sf"/>
</dbReference>
<keyword evidence="4" id="KW-1185">Reference proteome</keyword>
<dbReference type="GO" id="GO:0003676">
    <property type="term" value="F:nucleic acid binding"/>
    <property type="evidence" value="ECO:0007669"/>
    <property type="project" value="InterPro"/>
</dbReference>
<evidence type="ECO:0000256" key="1">
    <source>
        <dbReference type="SAM" id="MobiDB-lite"/>
    </source>
</evidence>
<dbReference type="Pfam" id="PF14223">
    <property type="entry name" value="Retrotran_gag_2"/>
    <property type="match status" value="2"/>
</dbReference>
<reference evidence="4" key="1">
    <citation type="journal article" date="2017" name="Front. Plant Sci.">
        <title>Climate Clever Clovers: New Paradigm to Reduce the Environmental Footprint of Ruminants by Breeding Low Methanogenic Forages Utilizing Haplotype Variation.</title>
        <authorList>
            <person name="Kaur P."/>
            <person name="Appels R."/>
            <person name="Bayer P.E."/>
            <person name="Keeble-Gagnere G."/>
            <person name="Wang J."/>
            <person name="Hirakawa H."/>
            <person name="Shirasawa K."/>
            <person name="Vercoe P."/>
            <person name="Stefanova K."/>
            <person name="Durmic Z."/>
            <person name="Nichols P."/>
            <person name="Revell C."/>
            <person name="Isobe S.N."/>
            <person name="Edwards D."/>
            <person name="Erskine W."/>
        </authorList>
    </citation>
    <scope>NUCLEOTIDE SEQUENCE [LARGE SCALE GENOMIC DNA]</scope>
    <source>
        <strain evidence="4">cv. Daliak</strain>
    </source>
</reference>
<dbReference type="SUPFAM" id="SSF56672">
    <property type="entry name" value="DNA/RNA polymerases"/>
    <property type="match status" value="1"/>
</dbReference>
<organism evidence="3 4">
    <name type="scientific">Trifolium subterraneum</name>
    <name type="common">Subterranean clover</name>
    <dbReference type="NCBI Taxonomy" id="3900"/>
    <lineage>
        <taxon>Eukaryota</taxon>
        <taxon>Viridiplantae</taxon>
        <taxon>Streptophyta</taxon>
        <taxon>Embryophyta</taxon>
        <taxon>Tracheophyta</taxon>
        <taxon>Spermatophyta</taxon>
        <taxon>Magnoliopsida</taxon>
        <taxon>eudicotyledons</taxon>
        <taxon>Gunneridae</taxon>
        <taxon>Pentapetalae</taxon>
        <taxon>rosids</taxon>
        <taxon>fabids</taxon>
        <taxon>Fabales</taxon>
        <taxon>Fabaceae</taxon>
        <taxon>Papilionoideae</taxon>
        <taxon>50 kb inversion clade</taxon>
        <taxon>NPAAA clade</taxon>
        <taxon>Hologalegina</taxon>
        <taxon>IRL clade</taxon>
        <taxon>Trifolieae</taxon>
        <taxon>Trifolium</taxon>
    </lineage>
</organism>
<feature type="compositionally biased region" description="Acidic residues" evidence="1">
    <location>
        <begin position="663"/>
        <end position="684"/>
    </location>
</feature>
<dbReference type="InterPro" id="IPR013103">
    <property type="entry name" value="RVT_2"/>
</dbReference>
<dbReference type="PROSITE" id="PS50994">
    <property type="entry name" value="INTEGRASE"/>
    <property type="match status" value="1"/>
</dbReference>
<dbReference type="CDD" id="cd09272">
    <property type="entry name" value="RNase_HI_RT_Ty1"/>
    <property type="match status" value="1"/>
</dbReference>
<dbReference type="Pfam" id="PF13976">
    <property type="entry name" value="gag_pre-integrs"/>
    <property type="match status" value="1"/>
</dbReference>
<dbReference type="GO" id="GO:0015074">
    <property type="term" value="P:DNA integration"/>
    <property type="evidence" value="ECO:0007669"/>
    <property type="project" value="InterPro"/>
</dbReference>
<dbReference type="Gene3D" id="3.30.420.10">
    <property type="entry name" value="Ribonuclease H-like superfamily/Ribonuclease H"/>
    <property type="match status" value="1"/>
</dbReference>
<dbReference type="Pfam" id="PF25597">
    <property type="entry name" value="SH3_retrovirus"/>
    <property type="match status" value="1"/>
</dbReference>
<dbReference type="InterPro" id="IPR057670">
    <property type="entry name" value="SH3_retrovirus"/>
</dbReference>
<proteinExistence type="predicted"/>
<feature type="domain" description="Integrase catalytic" evidence="2">
    <location>
        <begin position="466"/>
        <end position="559"/>
    </location>
</feature>
<feature type="region of interest" description="Disordered" evidence="1">
    <location>
        <begin position="638"/>
        <end position="697"/>
    </location>
</feature>
<name>A0A2Z6M3Q9_TRISU</name>
<evidence type="ECO:0000313" key="4">
    <source>
        <dbReference type="Proteomes" id="UP000242715"/>
    </source>
</evidence>
<dbReference type="SUPFAM" id="SSF53098">
    <property type="entry name" value="Ribonuclease H-like"/>
    <property type="match status" value="1"/>
</dbReference>
<dbReference type="InterPro" id="IPR025724">
    <property type="entry name" value="GAG-pre-integrase_dom"/>
</dbReference>
<evidence type="ECO:0000313" key="3">
    <source>
        <dbReference type="EMBL" id="GAU27144.1"/>
    </source>
</evidence>
<evidence type="ECO:0000259" key="2">
    <source>
        <dbReference type="PROSITE" id="PS50994"/>
    </source>
</evidence>
<dbReference type="Pfam" id="PF07727">
    <property type="entry name" value="RVT_2"/>
    <property type="match status" value="1"/>
</dbReference>
<protein>
    <recommendedName>
        <fullName evidence="2">Integrase catalytic domain-containing protein</fullName>
    </recommendedName>
</protein>
<dbReference type="OrthoDB" id="2013098at2759"/>